<feature type="domain" description="Protein CR006 P-loop" evidence="1">
    <location>
        <begin position="22"/>
        <end position="717"/>
    </location>
</feature>
<keyword evidence="3" id="KW-1185">Reference proteome</keyword>
<evidence type="ECO:0000313" key="2">
    <source>
        <dbReference type="EMBL" id="MCR8633202.1"/>
    </source>
</evidence>
<dbReference type="InterPro" id="IPR027417">
    <property type="entry name" value="P-loop_NTPase"/>
</dbReference>
<comment type="caution">
    <text evidence="2">The sequence shown here is derived from an EMBL/GenBank/DDBJ whole genome shotgun (WGS) entry which is preliminary data.</text>
</comment>
<protein>
    <submittedName>
        <fullName evidence="2">AAA family ATPase</fullName>
    </submittedName>
</protein>
<dbReference type="Pfam" id="PF13166">
    <property type="entry name" value="AAA_13"/>
    <property type="match status" value="1"/>
</dbReference>
<proteinExistence type="predicted"/>
<organism evidence="2 3">
    <name type="scientific">Paenibacillus radicis</name>
    <name type="common">ex Xue et al. 2023</name>
    <dbReference type="NCBI Taxonomy" id="2972489"/>
    <lineage>
        <taxon>Bacteria</taxon>
        <taxon>Bacillati</taxon>
        <taxon>Bacillota</taxon>
        <taxon>Bacilli</taxon>
        <taxon>Bacillales</taxon>
        <taxon>Paenibacillaceae</taxon>
        <taxon>Paenibacillus</taxon>
    </lineage>
</organism>
<reference evidence="2 3" key="1">
    <citation type="submission" date="2022-08" db="EMBL/GenBank/DDBJ databases">
        <title>Paenibacillus endoradicis sp. nov., Paenibacillus radicibacter sp. nov and Paenibacillus pararadicis sp. nov., three cold-adapted plant growth-promoting bacteria isolated from root of Larix gmelinii in Great Khingan.</title>
        <authorList>
            <person name="Xue H."/>
        </authorList>
    </citation>
    <scope>NUCLEOTIDE SEQUENCE [LARGE SCALE GENOMIC DNA]</scope>
    <source>
        <strain evidence="2 3">N5-1-1-5</strain>
    </source>
</reference>
<gene>
    <name evidence="2" type="ORF">NV381_18540</name>
</gene>
<name>A0ABT1YJ46_9BACL</name>
<accession>A0ABT1YJ46</accession>
<evidence type="ECO:0000259" key="1">
    <source>
        <dbReference type="Pfam" id="PF13166"/>
    </source>
</evidence>
<dbReference type="InterPro" id="IPR026866">
    <property type="entry name" value="CR006_AAA"/>
</dbReference>
<dbReference type="SUPFAM" id="SSF52540">
    <property type="entry name" value="P-loop containing nucleoside triphosphate hydrolases"/>
    <property type="match status" value="1"/>
</dbReference>
<dbReference type="EMBL" id="JANQBD010000013">
    <property type="protein sequence ID" value="MCR8633202.1"/>
    <property type="molecule type" value="Genomic_DNA"/>
</dbReference>
<sequence length="803" mass="91907">MIHKIERLVSIGKFRNYQSTGDVTFKKFTLVYADNGSGKTTLTSVFRSLAESKPDIVIKRKSTNHMETQVAQIIQRDDSGNNTSHTLRRSGWSNPLPDVEIFDIHFVNENIYSGFDFNDEHKKQLHEFVIGAQGVNIQQQIERNKTEKTALRQRIASLETQIIQLVGNELTPEMLNAFLSLRENEAEDIDVKIAAAIVALNNARASSVIQTLQTLSPINPVDPGLDFEAIISDLQCSMDTIQDEALKSIFNEHCSDLITNTIEDPETWIKKGFNYLKSKTEKIEERERMDLACPMCRQAVVNNSDILRAYTAHFNEEFNSLILRLQDHSRSIPKFNLEATIQSINNTIETNIQRFNLWSSHLSSDVPQINSSIIFNESNLRNELEALISIVDNKCQNPSVAASIEEVVTIKTSLQNINDNISNYNQVKSDFNNSVSNFRMGIQSEQLAQNELNRLKRLEKRFEPSIAAICLTLKTEKQNLRALERNYTQLVLQQNEETTVFFSTYKDRINHYLSEVFRTSFKIESVENVAPQGRATQSKISYKLTMNGYDISFDTSQPNSAKECFSEGDKSTIALAFFLSKVDIDPRLSQKILIFDDPLSSLDRNRRLTTVKLIKDLYLQIKQVIVLSHNEYFLSDLSKGIDRGDKRTLRISENFLTESSRLEPVDLDALVEIDYFRHIKELEKFLENSDINQKDRVLGLMRNILEAHICFKFYRQTTVIPETSRTFGRLIDELVTQNVVFRNDTTPSSIITKLRLINGVSCKPHHGEPEPDYRALGYDPDTMSIRELADLVRDTLDLIDNKL</sequence>
<evidence type="ECO:0000313" key="3">
    <source>
        <dbReference type="Proteomes" id="UP001300012"/>
    </source>
</evidence>
<dbReference type="PANTHER" id="PTHR32182:SF0">
    <property type="entry name" value="DNA REPLICATION AND REPAIR PROTEIN RECF"/>
    <property type="match status" value="1"/>
</dbReference>
<dbReference type="Gene3D" id="3.40.50.300">
    <property type="entry name" value="P-loop containing nucleotide triphosphate hydrolases"/>
    <property type="match status" value="2"/>
</dbReference>
<dbReference type="PANTHER" id="PTHR32182">
    <property type="entry name" value="DNA REPLICATION AND REPAIR PROTEIN RECF"/>
    <property type="match status" value="1"/>
</dbReference>
<dbReference type="RefSeq" id="WP_258214777.1">
    <property type="nucleotide sequence ID" value="NZ_JANQBD010000013.1"/>
</dbReference>
<dbReference type="Proteomes" id="UP001300012">
    <property type="component" value="Unassembled WGS sequence"/>
</dbReference>